<evidence type="ECO:0000313" key="3">
    <source>
        <dbReference type="Proteomes" id="UP000001383"/>
    </source>
</evidence>
<dbReference type="EMBL" id="AP009484">
    <property type="protein sequence ID" value="BAH17245.1"/>
    <property type="molecule type" value="Genomic_DNA"/>
</dbReference>
<dbReference type="InterPro" id="IPR036249">
    <property type="entry name" value="Thioredoxin-like_sf"/>
</dbReference>
<gene>
    <name evidence="2" type="ordered locus">MCCL_0538</name>
</gene>
<reference evidence="2 3" key="1">
    <citation type="journal article" date="2009" name="J. Bacteriol.">
        <title>Complete genome sequence of Macrococcus caseolyticus strain JCSCS5402, reflecting the ancestral genome of the human-pathogenic staphylococci.</title>
        <authorList>
            <person name="Baba T."/>
            <person name="Kuwahara-Arai K."/>
            <person name="Uchiyama I."/>
            <person name="Takeuchi F."/>
            <person name="Ito T."/>
            <person name="Hiramatsu K."/>
        </authorList>
    </citation>
    <scope>NUCLEOTIDE SEQUENCE [LARGE SCALE GENOMIC DNA]</scope>
    <source>
        <strain evidence="2 3">JCSC5402</strain>
    </source>
</reference>
<dbReference type="AlphaFoldDB" id="B9EAI4"/>
<sequence length="112" mass="12933">MNGKVSRNPMSIRTHLQSKDLERIQDNYIIFGYTPFCGTCKLAEKMLDIVNMSLKLDILKLDLNYYESLSTQYKISSVPVLIIVKDNEVVDTIFRFESVTSIYEILSKSIDE</sequence>
<dbReference type="SUPFAM" id="SSF52833">
    <property type="entry name" value="Thioredoxin-like"/>
    <property type="match status" value="1"/>
</dbReference>
<dbReference type="eggNOG" id="COG0526">
    <property type="taxonomic scope" value="Bacteria"/>
</dbReference>
<dbReference type="Gene3D" id="3.40.30.10">
    <property type="entry name" value="Glutaredoxin"/>
    <property type="match status" value="1"/>
</dbReference>
<dbReference type="CDD" id="cd02947">
    <property type="entry name" value="TRX_family"/>
    <property type="match status" value="1"/>
</dbReference>
<dbReference type="STRING" id="458233.MCCL_0538"/>
<organism evidence="2 3">
    <name type="scientific">Macrococcus caseolyticus (strain JCSC5402)</name>
    <name type="common">Macrococcoides caseolyticum</name>
    <dbReference type="NCBI Taxonomy" id="458233"/>
    <lineage>
        <taxon>Bacteria</taxon>
        <taxon>Bacillati</taxon>
        <taxon>Bacillota</taxon>
        <taxon>Bacilli</taxon>
        <taxon>Bacillales</taxon>
        <taxon>Staphylococcaceae</taxon>
        <taxon>Macrococcoides</taxon>
    </lineage>
</organism>
<accession>B9EAI4</accession>
<protein>
    <recommendedName>
        <fullName evidence="1">Thioredoxin domain-containing protein</fullName>
    </recommendedName>
</protein>
<proteinExistence type="predicted"/>
<dbReference type="Proteomes" id="UP000001383">
    <property type="component" value="Chromosome"/>
</dbReference>
<name>B9EAI4_MACCJ</name>
<dbReference type="HOGENOM" id="CLU_090389_17_1_9"/>
<dbReference type="Pfam" id="PF00085">
    <property type="entry name" value="Thioredoxin"/>
    <property type="match status" value="1"/>
</dbReference>
<dbReference type="InterPro" id="IPR013766">
    <property type="entry name" value="Thioredoxin_domain"/>
</dbReference>
<evidence type="ECO:0000259" key="1">
    <source>
        <dbReference type="Pfam" id="PF00085"/>
    </source>
</evidence>
<dbReference type="KEGG" id="mcl:MCCL_0538"/>
<feature type="domain" description="Thioredoxin" evidence="1">
    <location>
        <begin position="24"/>
        <end position="94"/>
    </location>
</feature>
<evidence type="ECO:0000313" key="2">
    <source>
        <dbReference type="EMBL" id="BAH17245.1"/>
    </source>
</evidence>